<dbReference type="GO" id="GO:0003724">
    <property type="term" value="F:RNA helicase activity"/>
    <property type="evidence" value="ECO:0007669"/>
    <property type="project" value="UniProtKB-EC"/>
</dbReference>
<evidence type="ECO:0000259" key="13">
    <source>
        <dbReference type="PROSITE" id="PS51657"/>
    </source>
</evidence>
<dbReference type="EMBL" id="KJ789132">
    <property type="protein sequence ID" value="AJD23376.1"/>
    <property type="molecule type" value="Genomic_RNA"/>
</dbReference>
<evidence type="ECO:0000259" key="14">
    <source>
        <dbReference type="PROSITE" id="PS51743"/>
    </source>
</evidence>
<evidence type="ECO:0000313" key="15">
    <source>
        <dbReference type="EMBL" id="AJD23371.1"/>
    </source>
</evidence>
<dbReference type="InterPro" id="IPR001788">
    <property type="entry name" value="RNA-dep_RNA_pol_alsuvir"/>
</dbReference>
<dbReference type="GO" id="GO:0006396">
    <property type="term" value="P:RNA processing"/>
    <property type="evidence" value="ECO:0007669"/>
    <property type="project" value="InterPro"/>
</dbReference>
<feature type="domain" description="Alphavirus-like MT" evidence="14">
    <location>
        <begin position="59"/>
        <end position="225"/>
    </location>
</feature>
<dbReference type="InterPro" id="IPR027417">
    <property type="entry name" value="P-loop_NTPase"/>
</dbReference>
<dbReference type="InterPro" id="IPR002588">
    <property type="entry name" value="Alphavirus-like_MT_dom"/>
</dbReference>
<dbReference type="SUPFAM" id="SSF52540">
    <property type="entry name" value="P-loop containing nucleoside triphosphate hydrolases"/>
    <property type="match status" value="2"/>
</dbReference>
<evidence type="ECO:0000256" key="7">
    <source>
        <dbReference type="ARBA" id="ARBA00022741"/>
    </source>
</evidence>
<evidence type="ECO:0000256" key="1">
    <source>
        <dbReference type="ARBA" id="ARBA00012494"/>
    </source>
</evidence>
<dbReference type="CDD" id="cd23246">
    <property type="entry name" value="Alphaflexiviridae_RdRp"/>
    <property type="match status" value="1"/>
</dbReference>
<dbReference type="GO" id="GO:0039694">
    <property type="term" value="P:viral RNA genome replication"/>
    <property type="evidence" value="ECO:0007669"/>
    <property type="project" value="InterPro"/>
</dbReference>
<protein>
    <recommendedName>
        <fullName evidence="3">RNA replication protein</fullName>
        <ecNumber evidence="1">2.7.7.48</ecNumber>
        <ecNumber evidence="2">3.6.4.13</ecNumber>
    </recommendedName>
</protein>
<evidence type="ECO:0000256" key="10">
    <source>
        <dbReference type="ARBA" id="ARBA00022953"/>
    </source>
</evidence>
<dbReference type="InterPro" id="IPR007094">
    <property type="entry name" value="RNA-dir_pol_PSvirus"/>
</dbReference>
<evidence type="ECO:0000256" key="5">
    <source>
        <dbReference type="ARBA" id="ARBA00022679"/>
    </source>
</evidence>
<evidence type="ECO:0000256" key="6">
    <source>
        <dbReference type="ARBA" id="ARBA00022695"/>
    </source>
</evidence>
<keyword evidence="9" id="KW-0067">ATP-binding</keyword>
<evidence type="ECO:0000256" key="3">
    <source>
        <dbReference type="ARBA" id="ARBA00018318"/>
    </source>
</evidence>
<proteinExistence type="predicted"/>
<keyword evidence="5" id="KW-0808">Transferase</keyword>
<accession>A0A0B4VM04</accession>
<dbReference type="Pfam" id="PF01660">
    <property type="entry name" value="Vmethyltransf"/>
    <property type="match status" value="1"/>
</dbReference>
<keyword evidence="6" id="KW-0548">Nucleotidyltransferase</keyword>
<dbReference type="PROSITE" id="PS50507">
    <property type="entry name" value="RDRP_SSRNA_POS"/>
    <property type="match status" value="1"/>
</dbReference>
<keyword evidence="7" id="KW-0547">Nucleotide-binding</keyword>
<dbReference type="GO" id="GO:0003968">
    <property type="term" value="F:RNA-directed RNA polymerase activity"/>
    <property type="evidence" value="ECO:0007669"/>
    <property type="project" value="UniProtKB-KW"/>
</dbReference>
<dbReference type="Gene3D" id="3.40.50.300">
    <property type="entry name" value="P-loop containing nucleotide triphosphate hydrolases"/>
    <property type="match status" value="1"/>
</dbReference>
<keyword evidence="8" id="KW-0378">Hydrolase</keyword>
<feature type="domain" description="(+)RNA virus helicase C-terminal" evidence="13">
    <location>
        <begin position="572"/>
        <end position="867"/>
    </location>
</feature>
<evidence type="ECO:0000256" key="11">
    <source>
        <dbReference type="ARBA" id="ARBA00025585"/>
    </source>
</evidence>
<sequence>MSQVNAVLERLTDSSVRAVLQEEAYRNIRPILAKARAVNPYVQTSNSADVLEKLGILTNPYNINVHTHAACKAIENRLLEILGSILPQDPVTFLFLKRSKLGMMHRDPNKNRDLFYNQHLEPRDLSRYAFEDVYKTIPQIQTPVAYISDTLHFWEPEDLCCIFRSNPMLDTLYATLVLPPEAYFKHPSAEPHLYQISYNYGGFQYIPGGHGGGSYHHEFKSLQWLEYGKLHYSYQQRRHYITCQMIESLGANHLFVFQRGDLLTPRVRVFKADEFVSLPKIFSPSDKNCSRPIKKIFAMQMLLYIKSIKSPSERDIYAKIRQLIQTHKLDEFDPQEIVHIANYFYFISQLSSINSYQELLSCSWFKKNMWYPVRDWIVNRWENTFGMREFAQLLKALEWETFTYSIEVREYRNQHHIYNPNLGHIWDLPANQVENNGVDLFKNVLEGVPAVQTKIDIIEECKAQDEQMEKIFENSNRLEELKQLPWFSWLKILNAAGFKGDQEQYNPADHSLIYPISDINTLPKVEGFFNLFEEVPMKLINILCDAHRSPVKVNFDHHRASMYASDVKNHRIGAHLKQMSTAWKAEFSLRCEQDDVSLYTSVIHGAGGSGKSNLIQNYMRSLPRNSELCTVVVPTNELRIDWESKVPLLNRTCFKTFEKALVQGCGPVVIFDDYSKLPAGCIEAHIMTHPNIELVILTGDSRQSFHHESNTEALITHLPPATEIYSPHCRYYLNATHRNRKDLANILGVYSEVEGTTAITMSSQIQQGIPILCPSTVKKDSLNDLGRSSMTYAGCQGLTAKKIQILLDTNTYLCSNNVMYTALSRAVDSIHFINTGPNSQEYWTKLDATPYLKTFLELFREEKFNDVVAEEPVVTEPPPPQTHLPVDNAHILLDKMVEEQGEKYDRELFASSSGHTNCIQTNDPIVQIFQHQQARDETLFWKTMDVRVSNSTPIKNEIEFVLKKDIGDILFLNYQHAMNLPKEPIPFDKELWTASAVEVQNKYLEKPIHALINANLRQSPDFDAEGIMIFLKSQWVKKTEKLGILNVKPGQTIAAFMQETVMLYGTMARYMRKMRNRYNPRNIFINCEKNPEELSSFIKDSWNFNNSAHSNDFTAFDQSQDGAMLQFEVIKAKHHCIPEPIIEGYIHLKTHAKIFTGTLAIMRLTGEGPTFDANTECAIAYHFTKYHHNPNDSYLFAGDDSAMDNKPIVKISFDKLSSRLKLTAKEKIYKQKPGDYAEFCGNLITPAGLIKSPLKLYASLELAERTGNLKNCVKSYAEDCSLAYKLGDDIHNVLDTEEMIYHQSTVRKLVKHHQSEVLQPGLSSHDSDYELDHAF</sequence>
<dbReference type="EMBL" id="KJ789131">
    <property type="protein sequence ID" value="AJD23371.1"/>
    <property type="molecule type" value="Genomic_RNA"/>
</dbReference>
<evidence type="ECO:0000256" key="4">
    <source>
        <dbReference type="ARBA" id="ARBA00022484"/>
    </source>
</evidence>
<dbReference type="EC" id="2.7.7.48" evidence="1"/>
<reference evidence="15" key="1">
    <citation type="submission" date="2014-05" db="EMBL/GenBank/DDBJ databases">
        <title>Molecular characterization of a novel Potexvirus on yam.</title>
        <authorList>
            <person name="Zou C."/>
            <person name="Meng J."/>
            <person name="Yao Z."/>
            <person name="Chen B."/>
        </authorList>
    </citation>
    <scope>NUCLEOTIDE SEQUENCE</scope>
    <source>
        <strain evidence="15">XZ1</strain>
        <strain evidence="16">XZ2</strain>
    </source>
</reference>
<dbReference type="GO" id="GO:0006351">
    <property type="term" value="P:DNA-templated transcription"/>
    <property type="evidence" value="ECO:0007669"/>
    <property type="project" value="InterPro"/>
</dbReference>
<dbReference type="EC" id="3.6.4.13" evidence="2"/>
<feature type="domain" description="RdRp catalytic" evidence="12">
    <location>
        <begin position="1106"/>
        <end position="1213"/>
    </location>
</feature>
<evidence type="ECO:0000256" key="8">
    <source>
        <dbReference type="ARBA" id="ARBA00022801"/>
    </source>
</evidence>
<dbReference type="PROSITE" id="PS51657">
    <property type="entry name" value="PSRV_HELICASE"/>
    <property type="match status" value="1"/>
</dbReference>
<dbReference type="GO" id="GO:0003723">
    <property type="term" value="F:RNA binding"/>
    <property type="evidence" value="ECO:0007669"/>
    <property type="project" value="InterPro"/>
</dbReference>
<comment type="function">
    <text evidence="11">RNA replication. The central part of this protein possibly functions as an ATP-binding helicase.</text>
</comment>
<dbReference type="GO" id="GO:0005524">
    <property type="term" value="F:ATP binding"/>
    <property type="evidence" value="ECO:0007669"/>
    <property type="project" value="UniProtKB-KW"/>
</dbReference>
<name>A0A0B4VM04_9VIRU</name>
<dbReference type="GO" id="GO:0016556">
    <property type="term" value="P:mRNA modification"/>
    <property type="evidence" value="ECO:0007669"/>
    <property type="project" value="InterPro"/>
</dbReference>
<evidence type="ECO:0000313" key="16">
    <source>
        <dbReference type="EMBL" id="AJD23376.1"/>
    </source>
</evidence>
<dbReference type="SUPFAM" id="SSF56672">
    <property type="entry name" value="DNA/RNA polymerases"/>
    <property type="match status" value="1"/>
</dbReference>
<evidence type="ECO:0000259" key="12">
    <source>
        <dbReference type="PROSITE" id="PS50507"/>
    </source>
</evidence>
<dbReference type="PROSITE" id="PS51743">
    <property type="entry name" value="ALPHAVIRUS_MT"/>
    <property type="match status" value="1"/>
</dbReference>
<dbReference type="GO" id="GO:0016787">
    <property type="term" value="F:hydrolase activity"/>
    <property type="evidence" value="ECO:0007669"/>
    <property type="project" value="UniProtKB-KW"/>
</dbReference>
<dbReference type="InterPro" id="IPR043502">
    <property type="entry name" value="DNA/RNA_pol_sf"/>
</dbReference>
<dbReference type="GO" id="GO:0008174">
    <property type="term" value="F:mRNA methyltransferase activity"/>
    <property type="evidence" value="ECO:0007669"/>
    <property type="project" value="UniProtKB-UniRule"/>
</dbReference>
<dbReference type="InterPro" id="IPR027351">
    <property type="entry name" value="(+)RNA_virus_helicase_core_dom"/>
</dbReference>
<evidence type="ECO:0000256" key="2">
    <source>
        <dbReference type="ARBA" id="ARBA00012552"/>
    </source>
</evidence>
<organism evidence="15">
    <name type="scientific">Yam virus X</name>
    <dbReference type="NCBI Taxonomy" id="1503864"/>
    <lineage>
        <taxon>Viruses</taxon>
        <taxon>Riboviria</taxon>
        <taxon>Orthornavirae</taxon>
        <taxon>Kitrinoviricota</taxon>
        <taxon>Alsuviricetes</taxon>
        <taxon>Tymovirales</taxon>
        <taxon>Alphaflexiviridae</taxon>
        <taxon>Potexvirus</taxon>
        <taxon>Potexvirus ecsdioscoreae</taxon>
    </lineage>
</organism>
<dbReference type="Pfam" id="PF01443">
    <property type="entry name" value="Viral_helicase1"/>
    <property type="match status" value="1"/>
</dbReference>
<evidence type="ECO:0000256" key="9">
    <source>
        <dbReference type="ARBA" id="ARBA00022840"/>
    </source>
</evidence>
<keyword evidence="10" id="KW-0693">Viral RNA replication</keyword>
<keyword evidence="4 15" id="KW-0696">RNA-directed RNA polymerase</keyword>
<dbReference type="Pfam" id="PF00978">
    <property type="entry name" value="RdRP_2"/>
    <property type="match status" value="1"/>
</dbReference>